<feature type="region of interest" description="Disordered" evidence="3">
    <location>
        <begin position="353"/>
        <end position="386"/>
    </location>
</feature>
<dbReference type="SMART" id="SM00516">
    <property type="entry name" value="SEC14"/>
    <property type="match status" value="1"/>
</dbReference>
<dbReference type="Pfam" id="PF13716">
    <property type="entry name" value="CRAL_TRIO_2"/>
    <property type="match status" value="1"/>
</dbReference>
<feature type="region of interest" description="Disordered" evidence="3">
    <location>
        <begin position="871"/>
        <end position="918"/>
    </location>
</feature>
<feature type="compositionally biased region" description="Polar residues" evidence="3">
    <location>
        <begin position="1404"/>
        <end position="1414"/>
    </location>
</feature>
<dbReference type="InterPro" id="IPR004097">
    <property type="entry name" value="DHHA2"/>
</dbReference>
<feature type="region of interest" description="Disordered" evidence="3">
    <location>
        <begin position="1701"/>
        <end position="1743"/>
    </location>
</feature>
<dbReference type="GO" id="GO:0005737">
    <property type="term" value="C:cytoplasm"/>
    <property type="evidence" value="ECO:0007669"/>
    <property type="project" value="UniProtKB-SubCell"/>
</dbReference>
<comment type="caution">
    <text evidence="5">The sequence shown here is derived from an EMBL/GenBank/DDBJ whole genome shotgun (WGS) entry which is preliminary data.</text>
</comment>
<feature type="region of interest" description="Disordered" evidence="3">
    <location>
        <begin position="1337"/>
        <end position="1364"/>
    </location>
</feature>
<feature type="compositionally biased region" description="Polar residues" evidence="3">
    <location>
        <begin position="1344"/>
        <end position="1361"/>
    </location>
</feature>
<dbReference type="PANTHER" id="PTHR12112">
    <property type="entry name" value="BNIP - RELATED"/>
    <property type="match status" value="1"/>
</dbReference>
<keyword evidence="2" id="KW-0963">Cytoplasm</keyword>
<reference evidence="5 6" key="1">
    <citation type="submission" date="2019-06" db="EMBL/GenBank/DDBJ databases">
        <title>Draft genomes of female and male turbot (Scophthalmus maximus).</title>
        <authorList>
            <person name="Xu H."/>
            <person name="Xu X.-W."/>
            <person name="Shao C."/>
            <person name="Chen S."/>
        </authorList>
    </citation>
    <scope>NUCLEOTIDE SEQUENCE [LARGE SCALE GENOMIC DNA]</scope>
    <source>
        <strain evidence="5">Ysfricsl-2016a</strain>
        <tissue evidence="5">Blood</tissue>
    </source>
</reference>
<feature type="compositionally biased region" description="Acidic residues" evidence="3">
    <location>
        <begin position="1486"/>
        <end position="1502"/>
    </location>
</feature>
<dbReference type="GO" id="GO:0016462">
    <property type="term" value="F:pyrophosphatase activity"/>
    <property type="evidence" value="ECO:0007669"/>
    <property type="project" value="InterPro"/>
</dbReference>
<dbReference type="CDD" id="cd00170">
    <property type="entry name" value="SEC14"/>
    <property type="match status" value="1"/>
</dbReference>
<feature type="region of interest" description="Disordered" evidence="3">
    <location>
        <begin position="1404"/>
        <end position="1519"/>
    </location>
</feature>
<evidence type="ECO:0000256" key="1">
    <source>
        <dbReference type="ARBA" id="ARBA00004496"/>
    </source>
</evidence>
<dbReference type="InterPro" id="IPR036865">
    <property type="entry name" value="CRAL-TRIO_dom_sf"/>
</dbReference>
<evidence type="ECO:0000313" key="5">
    <source>
        <dbReference type="EMBL" id="KAF0033914.1"/>
    </source>
</evidence>
<feature type="region of interest" description="Disordered" evidence="3">
    <location>
        <begin position="1601"/>
        <end position="1642"/>
    </location>
</feature>
<dbReference type="SUPFAM" id="SSF52087">
    <property type="entry name" value="CRAL/TRIO domain"/>
    <property type="match status" value="1"/>
</dbReference>
<feature type="region of interest" description="Disordered" evidence="3">
    <location>
        <begin position="399"/>
        <end position="538"/>
    </location>
</feature>
<feature type="region of interest" description="Disordered" evidence="3">
    <location>
        <begin position="1796"/>
        <end position="1870"/>
    </location>
</feature>
<dbReference type="PANTHER" id="PTHR12112:SF9">
    <property type="entry name" value="CAYTAXIN"/>
    <property type="match status" value="1"/>
</dbReference>
<feature type="compositionally biased region" description="Polar residues" evidence="3">
    <location>
        <begin position="686"/>
        <end position="699"/>
    </location>
</feature>
<evidence type="ECO:0000313" key="6">
    <source>
        <dbReference type="Proteomes" id="UP000438429"/>
    </source>
</evidence>
<protein>
    <recommendedName>
        <fullName evidence="4">CRAL-TRIO domain-containing protein</fullName>
    </recommendedName>
</protein>
<feature type="compositionally biased region" description="Gly residues" evidence="3">
    <location>
        <begin position="453"/>
        <end position="464"/>
    </location>
</feature>
<gene>
    <name evidence="5" type="ORF">F2P81_013980</name>
</gene>
<evidence type="ECO:0000259" key="4">
    <source>
        <dbReference type="PROSITE" id="PS50191"/>
    </source>
</evidence>
<feature type="compositionally biased region" description="Acidic residues" evidence="3">
    <location>
        <begin position="1842"/>
        <end position="1870"/>
    </location>
</feature>
<name>A0A6A4SS90_SCOMX</name>
<evidence type="ECO:0000256" key="2">
    <source>
        <dbReference type="ARBA" id="ARBA00022490"/>
    </source>
</evidence>
<feature type="compositionally biased region" description="Polar residues" evidence="3">
    <location>
        <begin position="1718"/>
        <end position="1731"/>
    </location>
</feature>
<proteinExistence type="predicted"/>
<feature type="region of interest" description="Disordered" evidence="3">
    <location>
        <begin position="1212"/>
        <end position="1287"/>
    </location>
</feature>
<dbReference type="Gene3D" id="3.40.525.10">
    <property type="entry name" value="CRAL-TRIO lipid binding domain"/>
    <property type="match status" value="1"/>
</dbReference>
<feature type="compositionally biased region" description="Basic and acidic residues" evidence="3">
    <location>
        <begin position="1435"/>
        <end position="1444"/>
    </location>
</feature>
<feature type="domain" description="CRAL-TRIO" evidence="4">
    <location>
        <begin position="1924"/>
        <end position="2084"/>
    </location>
</feature>
<dbReference type="PROSITE" id="PS50191">
    <property type="entry name" value="CRAL_TRIO"/>
    <property type="match status" value="1"/>
</dbReference>
<sequence length="2104" mass="231409">MEEYLRMVQSRLRADASEDPIHAVLGGPKPDVDTVAATLSLALHLSQKDASGGLCLPVLCGRQCNAVLPEETVRYLKRLNISESLLLWREDVDLMTLHHTGKLSLTLLRDGLLDSSEYHALESSILRVVHHDGQQDTGDDAALSAVTTVAREIRQEAAEHIRATLGKSLGEALRLQNEAFWIKHGRQSTQLEDLRRSLEQLSDATADAELQDMEQLLTAELKEFSDGEMTIALSSVTTVKEHWIVNVDGLNAFSQHHGLDGLVVLLSISDTVHHPGQQVAVYSNNTDILNQICCELEESSSWSLFGQLEARENLQVYHIPINTPSSIGTLLVEEIQGLLKDFVDRRSSVLACHPSSRSSSTEGVAGSVEFSQGSSGINDMDGSDIERVEGGSADVAARARGMADGEEDTRGVEVSAGGELVSPDSGMTTLRSSRSSKESSVFLSDDSPVGEVTAGGGPAAGPGGIFLRNPPPLGLSSLSPPVPPERKKNRSCRNKSDNFDLFSFDPLHSSDPSLPAGGELTNSEVRGDGTETRSGSSNLSELEELSFMDFSAGSRNSSVDHHGQIHGNEMTDTVVPPTPVNSLVGSRPPSRCGIRFFPEDVVERINCLQHKDSVSSSLSETWDELCFDTQGALSSSDNNASNRTKDYESPQNIIEDIRGKESLSDVTEIESREEILKPENSHQRPKSLQPQLSVVTGQTESYENWNPDSVLKDEWNPVTLADLQLTPPEEEGTGKCKAGDIGSKGKTTSLSKKKAILNTLTPDTSKEEDKGVQGKKEDQKMELLDFWTYSAQKGFLKSDSGTTESYPESLDMWNMTIRDDSLSPLTTPDNLSENSGSFCGMNRNLLGGTSVESPPGFCDGGMEMWNTTIQEDSSSTITSPEGPDNGKDLSHMGSPDAHSPETHASKQLEEEKATEEGKVMSKVISHTPGEVVWRGNVHNVKIVIDTAHGSAQDEKMDEDDMQIFQSQQSVVQNLESEHSGYDPSPYQGIDMHDLSVPGMVTSTSEYDNVGAGVWSLSSSPETFASPVVDVIQPQGQSSPFFVVTNPIHIDEKHDQSQRTNPLGKTECRSAISDTEQSVTQMFLFEGTCEVGHITSSIESEYDNKNKEGSAEADWIEQSSDYSPFVMVDSSMTQQISTNDHTSFSEAAETQLQTDQLLSPRHVNWDSSESASLSHALPITVAQNEDGTAAESQRWANIANNGNVEGKITETMGLGSSSGVKRDTLKFSPDSLQPGSGDELRSNSDGDSSSGLEMEYIVVSGTVKEAEREWDDRPKQGDKQTKRTRKPMETFSTLYYAATVLGAHREHQENTEQSRQNQNQAVLSTHYLVNLDNSTEHDMVPEKVSPSQSKNTLEATGCNQPQVFEGNYDDKSSIVARSVSPSLRFPSDIFLKTREEVYVHSQISMEDSDEGGQSPSAPPLCPTSLGDFQDWGGQLVRHDTPRDTSETQSPVLTNSSVSHPSSLTGTPLSELGISTDRGLGLPFSGDLMEEENDEEEQEEETDMENTTLSKWTSGVQNKREEKQQLCSSDLLSFTEELSGGSSIQQTDSQTLELKQDRSLQDTVDHYDGQPARIHEWSTEQQIGGHEACQDSDALVLSYSPGRRNQDVSSQLSSQPTNENGEYQWTGSHNVTQGQTPYGYNYHHINQRTDNQNTQSTCVATKSNSQQHTTDVYAEFTTDASAAQYGPEQDESYYEAGVNAEYSLDDPDSKIQNVGEGGDDSNSMCTSQLQSSRFQDDGQCQYETDHTPYQFDGQPFYQSDVQPEREDHAQYVPKGFVPFLLSRHSQQRDGAVGMMTTMPSSEETAEELEDREDLSGSSNQRRKLAAPPLSVSLDRSEGSLLSEDALDTGDEALDTGDDLDINIDELDTPDEADSLELHRHGDSEESKMAVGAASCDVVVGHGSAEESRESKPWRSVLIGEQEHRIDMKSIAPYKRVISHGGYYAEQNAIIVFAACFLPDSNCDNYNYVMENLFLYVISTLELMVAEDYMIVYLNGATPRRRMPGFSWMKKCYQMIDRRLKKNLKMFIIVHPSWFIRTLLGITRPFISSKFSNKIKYVNSLRELGKIIPMEYVHIPTSIVNMSENEKPCSMMCTAFATGWKRRRCGK</sequence>
<accession>A0A6A4SS90</accession>
<dbReference type="Pfam" id="PF12496">
    <property type="entry name" value="BNIP2"/>
    <property type="match status" value="1"/>
</dbReference>
<dbReference type="Gene3D" id="3.90.1640.10">
    <property type="entry name" value="inorganic pyrophosphatase (n-terminal core)"/>
    <property type="match status" value="1"/>
</dbReference>
<dbReference type="Proteomes" id="UP000438429">
    <property type="component" value="Unassembled WGS sequence"/>
</dbReference>
<feature type="compositionally biased region" description="Polar residues" evidence="3">
    <location>
        <begin position="1506"/>
        <end position="1515"/>
    </location>
</feature>
<feature type="compositionally biased region" description="Polar residues" evidence="3">
    <location>
        <begin position="1445"/>
        <end position="1466"/>
    </location>
</feature>
<organism evidence="5 6">
    <name type="scientific">Scophthalmus maximus</name>
    <name type="common">Turbot</name>
    <name type="synonym">Psetta maxima</name>
    <dbReference type="NCBI Taxonomy" id="52904"/>
    <lineage>
        <taxon>Eukaryota</taxon>
        <taxon>Metazoa</taxon>
        <taxon>Chordata</taxon>
        <taxon>Craniata</taxon>
        <taxon>Vertebrata</taxon>
        <taxon>Euteleostomi</taxon>
        <taxon>Actinopterygii</taxon>
        <taxon>Neopterygii</taxon>
        <taxon>Teleostei</taxon>
        <taxon>Neoteleostei</taxon>
        <taxon>Acanthomorphata</taxon>
        <taxon>Carangaria</taxon>
        <taxon>Pleuronectiformes</taxon>
        <taxon>Pleuronectoidei</taxon>
        <taxon>Scophthalmidae</taxon>
        <taxon>Scophthalmus</taxon>
    </lineage>
</organism>
<dbReference type="InterPro" id="IPR001251">
    <property type="entry name" value="CRAL-TRIO_dom"/>
</dbReference>
<dbReference type="Pfam" id="PF02833">
    <property type="entry name" value="DHHA2"/>
    <property type="match status" value="1"/>
</dbReference>
<feature type="compositionally biased region" description="Acidic residues" evidence="3">
    <location>
        <begin position="1801"/>
        <end position="1810"/>
    </location>
</feature>
<dbReference type="InterPro" id="IPR022181">
    <property type="entry name" value="Bcl2-/adenovirus-E1B"/>
</dbReference>
<feature type="region of interest" description="Disordered" evidence="3">
    <location>
        <begin position="674"/>
        <end position="699"/>
    </location>
</feature>
<feature type="compositionally biased region" description="Basic and acidic residues" evidence="3">
    <location>
        <begin position="898"/>
        <end position="918"/>
    </location>
</feature>
<evidence type="ECO:0000256" key="3">
    <source>
        <dbReference type="SAM" id="MobiDB-lite"/>
    </source>
</evidence>
<feature type="compositionally biased region" description="Basic and acidic residues" evidence="3">
    <location>
        <begin position="1263"/>
        <end position="1280"/>
    </location>
</feature>
<dbReference type="EMBL" id="VEVO01000012">
    <property type="protein sequence ID" value="KAF0033914.1"/>
    <property type="molecule type" value="Genomic_DNA"/>
</dbReference>
<dbReference type="FunFam" id="3.40.525.10:FF:000001">
    <property type="entry name" value="BCL2/adenovirus E1B protein-interacting protein 2"/>
    <property type="match status" value="1"/>
</dbReference>
<feature type="compositionally biased region" description="Polar residues" evidence="3">
    <location>
        <begin position="1605"/>
        <end position="1636"/>
    </location>
</feature>
<comment type="subcellular location">
    <subcellularLocation>
        <location evidence="1">Cytoplasm</location>
    </subcellularLocation>
</comment>